<reference evidence="2" key="1">
    <citation type="submission" date="2018-05" db="EMBL/GenBank/DDBJ databases">
        <authorList>
            <person name="Lanie J.A."/>
            <person name="Ng W.-L."/>
            <person name="Kazmierczak K.M."/>
            <person name="Andrzejewski T.M."/>
            <person name="Davidsen T.M."/>
            <person name="Wayne K.J."/>
            <person name="Tettelin H."/>
            <person name="Glass J.I."/>
            <person name="Rusch D."/>
            <person name="Podicherti R."/>
            <person name="Tsui H.-C.T."/>
            <person name="Winkler M.E."/>
        </authorList>
    </citation>
    <scope>NUCLEOTIDE SEQUENCE</scope>
</reference>
<dbReference type="Pfam" id="PF02464">
    <property type="entry name" value="CinA"/>
    <property type="match status" value="1"/>
</dbReference>
<dbReference type="Gene3D" id="3.90.950.20">
    <property type="entry name" value="CinA-like"/>
    <property type="match status" value="1"/>
</dbReference>
<name>A0A382DAQ2_9ZZZZ</name>
<dbReference type="InterPro" id="IPR036653">
    <property type="entry name" value="CinA-like_C"/>
</dbReference>
<evidence type="ECO:0000313" key="2">
    <source>
        <dbReference type="EMBL" id="SVB35576.1"/>
    </source>
</evidence>
<sequence length="93" mass="9978">IIQRHGAVSEETAAAMAVNVRKKFGADYGISITGIAGPTGGSPEIPVGLVYIGLANGKDIAVKKFRFGKNRKRNKLRVSQAGLNWLRKSLIND</sequence>
<organism evidence="2">
    <name type="scientific">marine metagenome</name>
    <dbReference type="NCBI Taxonomy" id="408172"/>
    <lineage>
        <taxon>unclassified sequences</taxon>
        <taxon>metagenomes</taxon>
        <taxon>ecological metagenomes</taxon>
    </lineage>
</organism>
<evidence type="ECO:0000259" key="1">
    <source>
        <dbReference type="Pfam" id="PF02464"/>
    </source>
</evidence>
<dbReference type="AlphaFoldDB" id="A0A382DAQ2"/>
<dbReference type="EMBL" id="UINC01038489">
    <property type="protein sequence ID" value="SVB35576.1"/>
    <property type="molecule type" value="Genomic_DNA"/>
</dbReference>
<feature type="domain" description="CinA C-terminal" evidence="1">
    <location>
        <begin position="2"/>
        <end position="89"/>
    </location>
</feature>
<dbReference type="InterPro" id="IPR008136">
    <property type="entry name" value="CinA_C"/>
</dbReference>
<dbReference type="NCBIfam" id="TIGR00199">
    <property type="entry name" value="PncC_domain"/>
    <property type="match status" value="1"/>
</dbReference>
<protein>
    <recommendedName>
        <fullName evidence="1">CinA C-terminal domain-containing protein</fullName>
    </recommendedName>
</protein>
<proteinExistence type="predicted"/>
<feature type="non-terminal residue" evidence="2">
    <location>
        <position position="1"/>
    </location>
</feature>
<gene>
    <name evidence="2" type="ORF">METZ01_LOCUS188430</name>
</gene>
<dbReference type="SUPFAM" id="SSF142433">
    <property type="entry name" value="CinA-like"/>
    <property type="match status" value="1"/>
</dbReference>
<accession>A0A382DAQ2</accession>